<dbReference type="Proteomes" id="UP000305067">
    <property type="component" value="Unassembled WGS sequence"/>
</dbReference>
<dbReference type="OrthoDB" id="3365698at2759"/>
<dbReference type="AlphaFoldDB" id="A0A5C3Q579"/>
<sequence>MDDYPHLLHAGVVPTAQEHVTILAAKHSSEEQRRKHIKLLKAQLEEAQDYLERLEQQIDAHARLLFPLRRIPSEILRDIFAYASPPTPPQPFADRVLHAPWTTMEVCKHWHDVCLEYGSLWSNIIIDIAWHNGSYILGRPLLDGQRQLMPYGPHPRIDEQLAASLAARNAQLVQTQLRRSRTVDLSVTFKIDSQHGYGQPYLRILLPHLHRIVAPRHVLAELTVMHRIEGLKHLELSSLTTEDSLSSEEVSRMERLLKQPNLRFFQTTIRIPQIGLISDTARPLDLSLFQSVPLTSLRMVEVPDGWESLRPVLPQLRILVRLHLTDGFEGQAAVLEETSQLDRVSFSELQDLSHQLCGVYHAPT</sequence>
<keyword evidence="1" id="KW-0175">Coiled coil</keyword>
<name>A0A5C3Q579_9AGAR</name>
<feature type="coiled-coil region" evidence="1">
    <location>
        <begin position="37"/>
        <end position="64"/>
    </location>
</feature>
<proteinExistence type="predicted"/>
<organism evidence="2 3">
    <name type="scientific">Pterulicium gracile</name>
    <dbReference type="NCBI Taxonomy" id="1884261"/>
    <lineage>
        <taxon>Eukaryota</taxon>
        <taxon>Fungi</taxon>
        <taxon>Dikarya</taxon>
        <taxon>Basidiomycota</taxon>
        <taxon>Agaricomycotina</taxon>
        <taxon>Agaricomycetes</taxon>
        <taxon>Agaricomycetidae</taxon>
        <taxon>Agaricales</taxon>
        <taxon>Pleurotineae</taxon>
        <taxon>Pterulaceae</taxon>
        <taxon>Pterulicium</taxon>
    </lineage>
</organism>
<dbReference type="EMBL" id="ML178849">
    <property type="protein sequence ID" value="TFK97264.1"/>
    <property type="molecule type" value="Genomic_DNA"/>
</dbReference>
<accession>A0A5C3Q579</accession>
<gene>
    <name evidence="2" type="ORF">BDV98DRAFT_607727</name>
</gene>
<dbReference type="STRING" id="1884261.A0A5C3Q579"/>
<evidence type="ECO:0000313" key="2">
    <source>
        <dbReference type="EMBL" id="TFK97264.1"/>
    </source>
</evidence>
<evidence type="ECO:0000256" key="1">
    <source>
        <dbReference type="SAM" id="Coils"/>
    </source>
</evidence>
<keyword evidence="3" id="KW-1185">Reference proteome</keyword>
<dbReference type="Gene3D" id="1.20.1280.50">
    <property type="match status" value="1"/>
</dbReference>
<reference evidence="2 3" key="1">
    <citation type="journal article" date="2019" name="Nat. Ecol. Evol.">
        <title>Megaphylogeny resolves global patterns of mushroom evolution.</title>
        <authorList>
            <person name="Varga T."/>
            <person name="Krizsan K."/>
            <person name="Foldi C."/>
            <person name="Dima B."/>
            <person name="Sanchez-Garcia M."/>
            <person name="Sanchez-Ramirez S."/>
            <person name="Szollosi G.J."/>
            <person name="Szarkandi J.G."/>
            <person name="Papp V."/>
            <person name="Albert L."/>
            <person name="Andreopoulos W."/>
            <person name="Angelini C."/>
            <person name="Antonin V."/>
            <person name="Barry K.W."/>
            <person name="Bougher N.L."/>
            <person name="Buchanan P."/>
            <person name="Buyck B."/>
            <person name="Bense V."/>
            <person name="Catcheside P."/>
            <person name="Chovatia M."/>
            <person name="Cooper J."/>
            <person name="Damon W."/>
            <person name="Desjardin D."/>
            <person name="Finy P."/>
            <person name="Geml J."/>
            <person name="Haridas S."/>
            <person name="Hughes K."/>
            <person name="Justo A."/>
            <person name="Karasinski D."/>
            <person name="Kautmanova I."/>
            <person name="Kiss B."/>
            <person name="Kocsube S."/>
            <person name="Kotiranta H."/>
            <person name="LaButti K.M."/>
            <person name="Lechner B.E."/>
            <person name="Liimatainen K."/>
            <person name="Lipzen A."/>
            <person name="Lukacs Z."/>
            <person name="Mihaltcheva S."/>
            <person name="Morgado L.N."/>
            <person name="Niskanen T."/>
            <person name="Noordeloos M.E."/>
            <person name="Ohm R.A."/>
            <person name="Ortiz-Santana B."/>
            <person name="Ovrebo C."/>
            <person name="Racz N."/>
            <person name="Riley R."/>
            <person name="Savchenko A."/>
            <person name="Shiryaev A."/>
            <person name="Soop K."/>
            <person name="Spirin V."/>
            <person name="Szebenyi C."/>
            <person name="Tomsovsky M."/>
            <person name="Tulloss R.E."/>
            <person name="Uehling J."/>
            <person name="Grigoriev I.V."/>
            <person name="Vagvolgyi C."/>
            <person name="Papp T."/>
            <person name="Martin F.M."/>
            <person name="Miettinen O."/>
            <person name="Hibbett D.S."/>
            <person name="Nagy L.G."/>
        </authorList>
    </citation>
    <scope>NUCLEOTIDE SEQUENCE [LARGE SCALE GENOMIC DNA]</scope>
    <source>
        <strain evidence="2 3">CBS 309.79</strain>
    </source>
</reference>
<evidence type="ECO:0000313" key="3">
    <source>
        <dbReference type="Proteomes" id="UP000305067"/>
    </source>
</evidence>
<protein>
    <submittedName>
        <fullName evidence="2">Uncharacterized protein</fullName>
    </submittedName>
</protein>